<dbReference type="Proteomes" id="UP000648182">
    <property type="component" value="Unassembled WGS sequence"/>
</dbReference>
<dbReference type="Gene3D" id="3.40.50.2000">
    <property type="entry name" value="Glycogen Phosphorylase B"/>
    <property type="match status" value="2"/>
</dbReference>
<keyword evidence="3" id="KW-1185">Reference proteome</keyword>
<evidence type="ECO:0000313" key="3">
    <source>
        <dbReference type="Proteomes" id="UP000648182"/>
    </source>
</evidence>
<evidence type="ECO:0000313" key="2">
    <source>
        <dbReference type="EMBL" id="MBD8004257.1"/>
    </source>
</evidence>
<gene>
    <name evidence="2" type="ORF">H9631_04115</name>
</gene>
<comment type="caution">
    <text evidence="2">The sequence shown here is derived from an EMBL/GenBank/DDBJ whole genome shotgun (WGS) entry which is preliminary data.</text>
</comment>
<evidence type="ECO:0000259" key="1">
    <source>
        <dbReference type="Pfam" id="PF00534"/>
    </source>
</evidence>
<feature type="domain" description="Glycosyl transferase family 1" evidence="1">
    <location>
        <begin position="222"/>
        <end position="379"/>
    </location>
</feature>
<dbReference type="RefSeq" id="WP_191810213.1">
    <property type="nucleotide sequence ID" value="NZ_JACSPV010000005.1"/>
</dbReference>
<dbReference type="Pfam" id="PF00534">
    <property type="entry name" value="Glycos_transf_1"/>
    <property type="match status" value="1"/>
</dbReference>
<dbReference type="EMBL" id="JACSPV010000005">
    <property type="protein sequence ID" value="MBD8004257.1"/>
    <property type="molecule type" value="Genomic_DNA"/>
</dbReference>
<accession>A0ABR8VHL6</accession>
<dbReference type="SUPFAM" id="SSF53756">
    <property type="entry name" value="UDP-Glycosyltransferase/glycogen phosphorylase"/>
    <property type="match status" value="1"/>
</dbReference>
<organism evidence="2 3">
    <name type="scientific">Bacillus norwichensis</name>
    <dbReference type="NCBI Taxonomy" id="2762217"/>
    <lineage>
        <taxon>Bacteria</taxon>
        <taxon>Bacillati</taxon>
        <taxon>Bacillota</taxon>
        <taxon>Bacilli</taxon>
        <taxon>Bacillales</taxon>
        <taxon>Bacillaceae</taxon>
        <taxon>Bacillus</taxon>
    </lineage>
</organism>
<name>A0ABR8VHL6_9BACI</name>
<protein>
    <submittedName>
        <fullName evidence="2">Glycosyltransferase</fullName>
    </submittedName>
</protein>
<dbReference type="InterPro" id="IPR001296">
    <property type="entry name" value="Glyco_trans_1"/>
</dbReference>
<dbReference type="PANTHER" id="PTHR12526">
    <property type="entry name" value="GLYCOSYLTRANSFERASE"/>
    <property type="match status" value="1"/>
</dbReference>
<reference evidence="2 3" key="1">
    <citation type="submission" date="2020-08" db="EMBL/GenBank/DDBJ databases">
        <title>A Genomic Blueprint of the Chicken Gut Microbiome.</title>
        <authorList>
            <person name="Gilroy R."/>
            <person name="Ravi A."/>
            <person name="Getino M."/>
            <person name="Pursley I."/>
            <person name="Horton D.L."/>
            <person name="Alikhan N.-F."/>
            <person name="Baker D."/>
            <person name="Gharbi K."/>
            <person name="Hall N."/>
            <person name="Watson M."/>
            <person name="Adriaenssens E.M."/>
            <person name="Foster-Nyarko E."/>
            <person name="Jarju S."/>
            <person name="Secka A."/>
            <person name="Antonio M."/>
            <person name="Oren A."/>
            <person name="Chaudhuri R."/>
            <person name="La Ragione R.M."/>
            <person name="Hildebrand F."/>
            <person name="Pallen M.J."/>
        </authorList>
    </citation>
    <scope>NUCLEOTIDE SEQUENCE [LARGE SCALE GENOMIC DNA]</scope>
    <source>
        <strain evidence="2 3">Sa1BUA2</strain>
    </source>
</reference>
<sequence>MTPKKVLFVINNFNIGGPQKSLLSLLYRLNYDQIEASLLILSGKGSLTKYLPKQVNLLKTPDIVEYATLTPDRFIKKTVSTLFSRNFLFSLKAISKVISGRTRNKMTHIKQEYWIEIKDALPKLNNSFDVAIGVSGGHSMMYIADCVKASMKIGWIRTDYRVLGRDQEIDAVYFNEMDKIISVSSICKEIFIDVFPTEESKVQVMYNVLPFEMYKNIPADTKALTREEKCCKLLSISRLDPHKGLDLAIETLEILLKKGFKIKWYVLGDGNYRKEIEKLVKIKGLQKNFVLLGFHVNTAAFIQECDILVHPSKFEGKSNVIDEAKYLLKPIVATNFNTVNEQLSHEWTGLISDMDPESLSQCIQDVLTKKELKDRFQKNLLNERYDDSKSLETFYSIVNI</sequence>
<dbReference type="CDD" id="cd03811">
    <property type="entry name" value="GT4_GT28_WabH-like"/>
    <property type="match status" value="1"/>
</dbReference>
<proteinExistence type="predicted"/>